<proteinExistence type="predicted"/>
<organism evidence="1">
    <name type="scientific">marine sediment metagenome</name>
    <dbReference type="NCBI Taxonomy" id="412755"/>
    <lineage>
        <taxon>unclassified sequences</taxon>
        <taxon>metagenomes</taxon>
        <taxon>ecological metagenomes</taxon>
    </lineage>
</organism>
<gene>
    <name evidence="1" type="ORF">S01H4_46693</name>
</gene>
<accession>X1C9K9</accession>
<name>X1C9K9_9ZZZZ</name>
<dbReference type="AlphaFoldDB" id="X1C9K9"/>
<evidence type="ECO:0000313" key="1">
    <source>
        <dbReference type="EMBL" id="GAG93073.1"/>
    </source>
</evidence>
<feature type="non-terminal residue" evidence="1">
    <location>
        <position position="1"/>
    </location>
</feature>
<protein>
    <submittedName>
        <fullName evidence="1">Uncharacterized protein</fullName>
    </submittedName>
</protein>
<reference evidence="1" key="1">
    <citation type="journal article" date="2014" name="Front. Microbiol.">
        <title>High frequency of phylogenetically diverse reductive dehalogenase-homologous genes in deep subseafloor sedimentary metagenomes.</title>
        <authorList>
            <person name="Kawai M."/>
            <person name="Futagami T."/>
            <person name="Toyoda A."/>
            <person name="Takaki Y."/>
            <person name="Nishi S."/>
            <person name="Hori S."/>
            <person name="Arai W."/>
            <person name="Tsubouchi T."/>
            <person name="Morono Y."/>
            <person name="Uchiyama I."/>
            <person name="Ito T."/>
            <person name="Fujiyama A."/>
            <person name="Inagaki F."/>
            <person name="Takami H."/>
        </authorList>
    </citation>
    <scope>NUCLEOTIDE SEQUENCE</scope>
    <source>
        <strain evidence="1">Expedition CK06-06</strain>
    </source>
</reference>
<dbReference type="EMBL" id="BART01026123">
    <property type="protein sequence ID" value="GAG93073.1"/>
    <property type="molecule type" value="Genomic_DNA"/>
</dbReference>
<comment type="caution">
    <text evidence="1">The sequence shown here is derived from an EMBL/GenBank/DDBJ whole genome shotgun (WGS) entry which is preliminary data.</text>
</comment>
<sequence length="103" mass="11550">VMFPWTVTIGAYPGQTTTATIYCRSIIPSAPTYDITYSISTDADLNYVSTTWTLDGETWTPSQSYPLDGGQTHELDLTLSIPLEEVETAYNFWIYPIRTDVAK</sequence>